<dbReference type="PRINTS" id="PR00918">
    <property type="entry name" value="CALICVIRUSNS"/>
</dbReference>
<keyword evidence="12 13" id="KW-1133">Transmembrane helix</keyword>
<evidence type="ECO:0000259" key="15">
    <source>
        <dbReference type="PROSITE" id="PS51218"/>
    </source>
</evidence>
<evidence type="ECO:0000256" key="1">
    <source>
        <dbReference type="ARBA" id="ARBA00020936"/>
    </source>
</evidence>
<dbReference type="InterPro" id="IPR044067">
    <property type="entry name" value="PCV_3C_PRO"/>
</dbReference>
<dbReference type="Gene3D" id="1.20.960.20">
    <property type="match status" value="1"/>
</dbReference>
<evidence type="ECO:0000313" key="17">
    <source>
        <dbReference type="EMBL" id="AMM63577.1"/>
    </source>
</evidence>
<evidence type="ECO:0000259" key="14">
    <source>
        <dbReference type="PROSITE" id="PS50507"/>
    </source>
</evidence>
<dbReference type="PROSITE" id="PS51874">
    <property type="entry name" value="PCV_3C_PRO"/>
    <property type="match status" value="1"/>
</dbReference>
<dbReference type="Pfam" id="PF00910">
    <property type="entry name" value="RNA_helicase"/>
    <property type="match status" value="1"/>
</dbReference>
<keyword evidence="3" id="KW-0645">Protease</keyword>
<dbReference type="InterPro" id="IPR043128">
    <property type="entry name" value="Rev_trsase/Diguanyl_cyclase"/>
</dbReference>
<feature type="transmembrane region" description="Helical" evidence="13">
    <location>
        <begin position="133"/>
        <end position="152"/>
    </location>
</feature>
<keyword evidence="13" id="KW-0472">Membrane</keyword>
<evidence type="ECO:0000256" key="5">
    <source>
        <dbReference type="ARBA" id="ARBA00022692"/>
    </source>
</evidence>
<dbReference type="InterPro" id="IPR004004">
    <property type="entry name" value="Helic/Pol/Pept_Calicivir-typ"/>
</dbReference>
<accession>A0A140G937</accession>
<proteinExistence type="predicted"/>
<dbReference type="Gene3D" id="3.30.70.270">
    <property type="match status" value="1"/>
</dbReference>
<protein>
    <recommendedName>
        <fullName evidence="1">RNA1 polyprotein</fullName>
    </recommendedName>
</protein>
<dbReference type="Gene3D" id="2.40.10.10">
    <property type="entry name" value="Trypsin-like serine proteases"/>
    <property type="match status" value="1"/>
</dbReference>
<evidence type="ECO:0000256" key="3">
    <source>
        <dbReference type="ARBA" id="ARBA00022670"/>
    </source>
</evidence>
<dbReference type="GO" id="GO:0003723">
    <property type="term" value="F:RNA binding"/>
    <property type="evidence" value="ECO:0007669"/>
    <property type="project" value="InterPro"/>
</dbReference>
<keyword evidence="7" id="KW-0547">Nucleotide-binding</keyword>
<keyword evidence="8" id="KW-0378">Hydrolase</keyword>
<dbReference type="GO" id="GO:0003968">
    <property type="term" value="F:RNA-directed RNA polymerase activity"/>
    <property type="evidence" value="ECO:0007669"/>
    <property type="project" value="UniProtKB-KW"/>
</dbReference>
<organism evidence="17">
    <name type="scientific">Tomato marchitez virus</name>
    <dbReference type="NCBI Taxonomy" id="470166"/>
    <lineage>
        <taxon>Viruses</taxon>
        <taxon>Riboviria</taxon>
        <taxon>Orthornavirae</taxon>
        <taxon>Pisuviricota</taxon>
        <taxon>Pisoniviricetes</taxon>
        <taxon>Picornavirales</taxon>
        <taxon>Secoviridae</taxon>
        <taxon>Torradovirus</taxon>
        <taxon>Torradovirus marchitezum</taxon>
    </lineage>
</organism>
<dbReference type="InterPro" id="IPR043502">
    <property type="entry name" value="DNA/RNA_pol_sf"/>
</dbReference>
<dbReference type="PROSITE" id="PS51218">
    <property type="entry name" value="SF3_HELICASE_2"/>
    <property type="match status" value="1"/>
</dbReference>
<dbReference type="InterPro" id="IPR001205">
    <property type="entry name" value="RNA-dir_pol_C"/>
</dbReference>
<keyword evidence="9" id="KW-0788">Thiol protease</keyword>
<feature type="domain" description="Peptidase C3" evidence="16">
    <location>
        <begin position="871"/>
        <end position="1088"/>
    </location>
</feature>
<evidence type="ECO:0000256" key="6">
    <source>
        <dbReference type="ARBA" id="ARBA00022695"/>
    </source>
</evidence>
<evidence type="ECO:0000256" key="12">
    <source>
        <dbReference type="ARBA" id="ARBA00022989"/>
    </source>
</evidence>
<evidence type="ECO:0000256" key="13">
    <source>
        <dbReference type="SAM" id="Phobius"/>
    </source>
</evidence>
<dbReference type="GO" id="GO:0039694">
    <property type="term" value="P:viral RNA genome replication"/>
    <property type="evidence" value="ECO:0007669"/>
    <property type="project" value="InterPro"/>
</dbReference>
<keyword evidence="6" id="KW-0548">Nucleotidyltransferase</keyword>
<dbReference type="PROSITE" id="PS50507">
    <property type="entry name" value="RDRP_SSRNA_POS"/>
    <property type="match status" value="1"/>
</dbReference>
<dbReference type="CDD" id="cd23169">
    <property type="entry name" value="ps-ssRNAv-Picornavirales"/>
    <property type="match status" value="1"/>
</dbReference>
<evidence type="ECO:0000256" key="9">
    <source>
        <dbReference type="ARBA" id="ARBA00022807"/>
    </source>
</evidence>
<dbReference type="EMBL" id="KT756874">
    <property type="protein sequence ID" value="AMM63577.1"/>
    <property type="molecule type" value="Genomic_RNA"/>
</dbReference>
<evidence type="ECO:0000256" key="11">
    <source>
        <dbReference type="ARBA" id="ARBA00022953"/>
    </source>
</evidence>
<dbReference type="InterPro" id="IPR014759">
    <property type="entry name" value="Helicase_SF3_ssRNA_vir"/>
</dbReference>
<evidence type="ECO:0000259" key="16">
    <source>
        <dbReference type="PROSITE" id="PS51874"/>
    </source>
</evidence>
<dbReference type="InterPro" id="IPR043504">
    <property type="entry name" value="Peptidase_S1_PA_chymotrypsin"/>
</dbReference>
<evidence type="ECO:0000256" key="2">
    <source>
        <dbReference type="ARBA" id="ARBA00022484"/>
    </source>
</evidence>
<dbReference type="Pfam" id="PF00680">
    <property type="entry name" value="RdRP_1"/>
    <property type="match status" value="1"/>
</dbReference>
<dbReference type="GO" id="GO:0005524">
    <property type="term" value="F:ATP binding"/>
    <property type="evidence" value="ECO:0007669"/>
    <property type="project" value="UniProtKB-KW"/>
</dbReference>
<keyword evidence="10" id="KW-0067">ATP-binding</keyword>
<dbReference type="GO" id="GO:0006351">
    <property type="term" value="P:DNA-templated transcription"/>
    <property type="evidence" value="ECO:0007669"/>
    <property type="project" value="InterPro"/>
</dbReference>
<evidence type="ECO:0000256" key="4">
    <source>
        <dbReference type="ARBA" id="ARBA00022679"/>
    </source>
</evidence>
<keyword evidence="4" id="KW-0808">Transferase</keyword>
<keyword evidence="2" id="KW-0696">RNA-directed RNA polymerase</keyword>
<name>A0A140G937_9SECO</name>
<dbReference type="GO" id="GO:0006508">
    <property type="term" value="P:proteolysis"/>
    <property type="evidence" value="ECO:0007669"/>
    <property type="project" value="UniProtKB-KW"/>
</dbReference>
<dbReference type="GO" id="GO:0004197">
    <property type="term" value="F:cysteine-type endopeptidase activity"/>
    <property type="evidence" value="ECO:0007669"/>
    <property type="project" value="InterPro"/>
</dbReference>
<evidence type="ECO:0000256" key="10">
    <source>
        <dbReference type="ARBA" id="ARBA00022840"/>
    </source>
</evidence>
<keyword evidence="11" id="KW-0693">Viral RNA replication</keyword>
<dbReference type="SUPFAM" id="SSF50494">
    <property type="entry name" value="Trypsin-like serine proteases"/>
    <property type="match status" value="1"/>
</dbReference>
<dbReference type="InterPro" id="IPR000605">
    <property type="entry name" value="Helicase_SF3_ssDNA/RNA_vir"/>
</dbReference>
<feature type="domain" description="SF3 helicase" evidence="15">
    <location>
        <begin position="365"/>
        <end position="533"/>
    </location>
</feature>
<dbReference type="InterPro" id="IPR009003">
    <property type="entry name" value="Peptidase_S1_PA"/>
</dbReference>
<reference evidence="17" key="1">
    <citation type="journal article" date="2016" name="Phytopathology">
        <title>RNA1-independent replication and GFP-expression from Tomato marchitez virus isolate M cloned cDNAs.</title>
        <authorList>
            <person name="Ferriol I."/>
            <person name="Turina M."/>
            <person name="Zamora-Macorra E.J."/>
            <person name="Falk B."/>
        </authorList>
    </citation>
    <scope>NUCLEOTIDE SEQUENCE</scope>
    <source>
        <strain evidence="17">M</strain>
    </source>
</reference>
<evidence type="ECO:0000256" key="8">
    <source>
        <dbReference type="ARBA" id="ARBA00022801"/>
    </source>
</evidence>
<evidence type="ECO:0000256" key="7">
    <source>
        <dbReference type="ARBA" id="ARBA00022741"/>
    </source>
</evidence>
<dbReference type="SUPFAM" id="SSF56672">
    <property type="entry name" value="DNA/RNA polymerases"/>
    <property type="match status" value="1"/>
</dbReference>
<dbReference type="InterPro" id="IPR007094">
    <property type="entry name" value="RNA-dir_pol_PSvirus"/>
</dbReference>
<dbReference type="GO" id="GO:0003724">
    <property type="term" value="F:RNA helicase activity"/>
    <property type="evidence" value="ECO:0007669"/>
    <property type="project" value="InterPro"/>
</dbReference>
<sequence length="2151" mass="241758">MAFSKMFSKVAGVDDVSSSSTTSFFGELSSSIFKFSKAVSNITTMSQKISDHLEDLKPSVTDVSTSFVATCSSLNKVLDKIGALIDPFLKAYSFLSTMYKSIKDMVLRLFESLSNKVKLGFAWVLNKSEDVDIVVYGFLVFAITLLVLLFVCPSDIVEGVSNTVKNIFLIVGNMFSSLYNLDWFPKWAERFTMVAQASMLPGESVSHTPTSQLMSTILAFGISTLVFIAVPGRPNGLSNPLSKILYSTGSGAQQCNQLFTLYRNMKDCTSQAFSWVLEIIVGTFGFKNPVLSAISATLSTDLFEWMQEVDAVCDPATRLENFANKAFPTKLNHLREEALKISAYIATHPVAAFMSHRVSAAIAQLEKVYAESCRHMGVGQYRIEPFMVQWFGSSGCGKSTSMRLFINDVLDRMGEPKLNRLYAVSKRDAYWSNYAHQTAILMDDMGALRDGAGQCQDIKDLIDIKSTQPAPLPMAAVEDKGRHFTSKYIFATSNLISAPAQCGLTYPDAFERRRDILVECMKEGEFSTEDPTGHLRFNIVESRRPHAITHRNLTYSDLLEYVVAKCQVHAEVSKQLFEAESGISPKTAQVQVSADDVIASVDGARLRTKQDEPILVPTVVSENDRVIYARELTVEALKYAYQGSLDPEELFPHDHHKQAMYDSLDDEHKEIFNKWRVNMLYRGADAEQYRWLVQNIPDDYIMHFKSFIYASTISEKKLAVQTEMRTGFAHSCIDADVDTLICIEQMPPFVQFLYTAFVRYWCNKVSKEPKESWVKICYHKIVDYIKDTWWSLPYALRLLIKAGLIIMALNGVFGGITAFLACWQSNSFPNASGRGGVTNESNSISSKKNKGNKLRNLLVGQSSQSLAQDWAAEDGFVNQSLKKNLVVLRLGEGVYFRGTYVCSGWIMTVAHAFHNARDGTPFTIIHANSRSKVQYNARESRIIEGQDIILLRVGDPDGPKPDIRKHFPRRDEVCFTKGSQGLCCRAVASTDPRLGNLEFLKMPVMMSKGYTVKVEYELNSSSFKICSQQSYEYHINGENGDCGTLLLLPSVQNKQPVIVGIHCASYDGIAAERGFISSNATAIYREQLEDLPTGPVKAAMVRCDILKSIRSRETQLFEENQVYYLGTVPQELAATVPHKTTLRKSQLFEAFGPAETAPSILTVHDKRGDGFDPYVAGVMKYNETACGFDDDIAKLAFENLKCSLLPIMRSQKVPGGRPCERDEDVVLNGIDGCDYYDGMELSTSCGYPFNKMGMGMNKREFVQSTGEGERVELKRDTPVFEAWEELDVQIRKGIHVDLVTTQCAKDERLPLEKIYGKRKTRLFEILPFHYNMLVRKYFLDFSATLMALHNAIPCKVGIDPTSSEWTLLANGFRAVSDVGFSADYSSFDGRAPVFAFQWFCDLVDEYYGSKPGSPDSNARHALLMMASCHYTLCEDKVFRLVGGMPSGFALTVIFNSLLNEFYMRYAFISLLRRPHIAARAIGVKPSDFNQLFIAVYGDDNLVAVPLHLQWYSLPNIAHELELVNVIIKNGLDKSMDVNEVQFQDLSELTFLSRGFKRHALGYHMAPLKWVSIIEPMYWIRPAPGCPDTQAMMENVETGIREAFHHGRVAYDKLVLDVQTALDERGFRAVIFPSYLEVEQEWIAKVTGDSSALTICEMAKAAISYTPLDAGEKVTNFERDLNWFAPNIGFCSARTAARYTWDEGCIVVNCTGAKKSNWVRGPANWKDFEGKMWPYTMSAIMDAQKNVLTGGHVATNVVFVCGNGYAVSPICAALMALATRQYCVEDIIVRLRTIGNVLDLNTYPGGCVQYFLQCVPHGDKVAQSGALLHSSFMHQGFELGNLRIIHGDLAKQTAMRMPYVVGPHGGWGNFSTQDLESLLHYLEQGYAELIQKNTKLTLYFKELSMENVQQLIDFVKLQGFFPRETTIQKLKNFVDAECLTFKARSFRHVVFKKKLLSSTWKMCGENIAASRSAESLFPGNLSASVLKTLLERHTRSMSCQSMELALKIYLLNFQVITSEILKKFEDMYQEKISTTLLIKVFLWLEESYQTEICIDSQVLQRINSQKFRVQEGGFYLHPEGINMNAVDAIIFSLWEVYSRDSNSYSVSTPIKLGCFIFLVVLDSQGKEDHPVRRFSTVFLKNCETILTNYKEP</sequence>
<keyword evidence="5 13" id="KW-0812">Transmembrane</keyword>
<feature type="domain" description="RdRp catalytic" evidence="14">
    <location>
        <begin position="1377"/>
        <end position="1512"/>
    </location>
</feature>